<feature type="non-terminal residue" evidence="1">
    <location>
        <position position="59"/>
    </location>
</feature>
<protein>
    <submittedName>
        <fullName evidence="1">Uncharacterized protein</fullName>
    </submittedName>
</protein>
<evidence type="ECO:0000313" key="1">
    <source>
        <dbReference type="EMBL" id="KAK3579459.1"/>
    </source>
</evidence>
<sequence length="59" mass="6709">MAQAKLEMNQPVLEQNQPISKLKDFFAIKAEGRAVHVYHPYGCQEIDFGETDSCPRQAE</sequence>
<gene>
    <name evidence="1" type="ORF">CHS0354_028261</name>
</gene>
<keyword evidence="2" id="KW-1185">Reference proteome</keyword>
<dbReference type="EMBL" id="JAEAOA010001694">
    <property type="protein sequence ID" value="KAK3579459.1"/>
    <property type="molecule type" value="Genomic_DNA"/>
</dbReference>
<reference evidence="1" key="1">
    <citation type="journal article" date="2021" name="Genome Biol. Evol.">
        <title>A High-Quality Reference Genome for a Parasitic Bivalve with Doubly Uniparental Inheritance (Bivalvia: Unionida).</title>
        <authorList>
            <person name="Smith C.H."/>
        </authorList>
    </citation>
    <scope>NUCLEOTIDE SEQUENCE</scope>
    <source>
        <strain evidence="1">CHS0354</strain>
    </source>
</reference>
<evidence type="ECO:0000313" key="2">
    <source>
        <dbReference type="Proteomes" id="UP001195483"/>
    </source>
</evidence>
<reference evidence="1" key="3">
    <citation type="submission" date="2023-05" db="EMBL/GenBank/DDBJ databases">
        <authorList>
            <person name="Smith C.H."/>
        </authorList>
    </citation>
    <scope>NUCLEOTIDE SEQUENCE</scope>
    <source>
        <strain evidence="1">CHS0354</strain>
        <tissue evidence="1">Mantle</tissue>
    </source>
</reference>
<reference evidence="1" key="2">
    <citation type="journal article" date="2021" name="Genome Biol. Evol.">
        <title>Developing a high-quality reference genome for a parasitic bivalve with doubly uniparental inheritance (Bivalvia: Unionida).</title>
        <authorList>
            <person name="Smith C.H."/>
        </authorList>
    </citation>
    <scope>NUCLEOTIDE SEQUENCE</scope>
    <source>
        <strain evidence="1">CHS0354</strain>
        <tissue evidence="1">Mantle</tissue>
    </source>
</reference>
<comment type="caution">
    <text evidence="1">The sequence shown here is derived from an EMBL/GenBank/DDBJ whole genome shotgun (WGS) entry which is preliminary data.</text>
</comment>
<name>A0AAE0RTQ8_9BIVA</name>
<accession>A0AAE0RTQ8</accession>
<dbReference type="AlphaFoldDB" id="A0AAE0RTQ8"/>
<dbReference type="Proteomes" id="UP001195483">
    <property type="component" value="Unassembled WGS sequence"/>
</dbReference>
<organism evidence="1 2">
    <name type="scientific">Potamilus streckersoni</name>
    <dbReference type="NCBI Taxonomy" id="2493646"/>
    <lineage>
        <taxon>Eukaryota</taxon>
        <taxon>Metazoa</taxon>
        <taxon>Spiralia</taxon>
        <taxon>Lophotrochozoa</taxon>
        <taxon>Mollusca</taxon>
        <taxon>Bivalvia</taxon>
        <taxon>Autobranchia</taxon>
        <taxon>Heteroconchia</taxon>
        <taxon>Palaeoheterodonta</taxon>
        <taxon>Unionida</taxon>
        <taxon>Unionoidea</taxon>
        <taxon>Unionidae</taxon>
        <taxon>Ambleminae</taxon>
        <taxon>Lampsilini</taxon>
        <taxon>Potamilus</taxon>
    </lineage>
</organism>
<proteinExistence type="predicted"/>